<dbReference type="EMBL" id="QSKO01000002">
    <property type="protein sequence ID" value="RHE77971.1"/>
    <property type="molecule type" value="Genomic_DNA"/>
</dbReference>
<dbReference type="AlphaFoldDB" id="A0A173X0B4"/>
<evidence type="ECO:0000313" key="25">
    <source>
        <dbReference type="Proteomes" id="UP000285839"/>
    </source>
</evidence>
<evidence type="ECO:0000313" key="10">
    <source>
        <dbReference type="EMBL" id="RGS76164.1"/>
    </source>
</evidence>
<dbReference type="InterPro" id="IPR006061">
    <property type="entry name" value="SBP_1_CS"/>
</dbReference>
<reference evidence="17 18" key="2">
    <citation type="submission" date="2018-08" db="EMBL/GenBank/DDBJ databases">
        <title>A genome reference for cultivated species of the human gut microbiota.</title>
        <authorList>
            <person name="Zou Y."/>
            <person name="Xue W."/>
            <person name="Luo G."/>
        </authorList>
    </citation>
    <scope>NUCLEOTIDE SEQUENCE [LARGE SCALE GENOMIC DNA]</scope>
    <source>
        <strain evidence="10 23">AF21-24</strain>
        <strain evidence="9 25">AF25-21</strain>
        <strain evidence="8 20">AF29-2BH</strain>
        <strain evidence="14 22">AM22-9LB</strain>
        <strain evidence="13 21">AM27-32LB</strain>
        <strain evidence="12 24">AM29-25AC</strain>
        <strain evidence="11 19">AM37-4AC</strain>
        <strain evidence="7 17">OM03-6</strain>
        <strain evidence="6 18">OM06-11AA</strain>
    </source>
</reference>
<evidence type="ECO:0000313" key="15">
    <source>
        <dbReference type="EMBL" id="RYT68136.1"/>
    </source>
</evidence>
<evidence type="ECO:0000313" key="21">
    <source>
        <dbReference type="Proteomes" id="UP000283928"/>
    </source>
</evidence>
<dbReference type="InterPro" id="IPR022387">
    <property type="entry name" value="Bind_CPR0540"/>
</dbReference>
<evidence type="ECO:0000313" key="18">
    <source>
        <dbReference type="Proteomes" id="UP000261222"/>
    </source>
</evidence>
<evidence type="ECO:0000313" key="7">
    <source>
        <dbReference type="EMBL" id="RGN90496.1"/>
    </source>
</evidence>
<dbReference type="PANTHER" id="PTHR43649">
    <property type="entry name" value="ARABINOSE-BINDING PROTEIN-RELATED"/>
    <property type="match status" value="1"/>
</dbReference>
<dbReference type="EMBL" id="CYZD01000001">
    <property type="protein sequence ID" value="CUN45191.1"/>
    <property type="molecule type" value="Genomic_DNA"/>
</dbReference>
<dbReference type="Proteomes" id="UP000261222">
    <property type="component" value="Unassembled WGS sequence"/>
</dbReference>
<dbReference type="Proteomes" id="UP000284220">
    <property type="component" value="Unassembled WGS sequence"/>
</dbReference>
<gene>
    <name evidence="5" type="primary">malE_1</name>
    <name evidence="14" type="ORF">DW272_00610</name>
    <name evidence="13" type="ORF">DW723_02175</name>
    <name evidence="12" type="ORF">DW767_02970</name>
    <name evidence="11" type="ORF">DW859_01020</name>
    <name evidence="10" type="ORF">DWX77_00160</name>
    <name evidence="9" type="ORF">DWY46_04950</name>
    <name evidence="8" type="ORF">DWZ12_09030</name>
    <name evidence="7" type="ORF">DXB38_00445</name>
    <name evidence="6" type="ORF">DXB81_01245</name>
    <name evidence="15" type="ORF">EAI82_02715</name>
    <name evidence="5" type="ORF">ERS852394_00266</name>
</gene>
<dbReference type="EMBL" id="QSUB01000001">
    <property type="protein sequence ID" value="RGN07183.1"/>
    <property type="molecule type" value="Genomic_DNA"/>
</dbReference>
<evidence type="ECO:0000313" key="23">
    <source>
        <dbReference type="Proteomes" id="UP000284242"/>
    </source>
</evidence>
<evidence type="ECO:0000313" key="26">
    <source>
        <dbReference type="Proteomes" id="UP000293506"/>
    </source>
</evidence>
<dbReference type="EMBL" id="QRVV01000001">
    <property type="protein sequence ID" value="RGS76164.1"/>
    <property type="molecule type" value="Genomic_DNA"/>
</dbReference>
<feature type="chain" id="PRO_5044549738" evidence="4">
    <location>
        <begin position="28"/>
        <end position="448"/>
    </location>
</feature>
<dbReference type="RefSeq" id="WP_005422245.1">
    <property type="nucleotide sequence ID" value="NZ_CYZD01000001.1"/>
</dbReference>
<dbReference type="SUPFAM" id="SSF53850">
    <property type="entry name" value="Periplasmic binding protein-like II"/>
    <property type="match status" value="1"/>
</dbReference>
<dbReference type="PANTHER" id="PTHR43649:SF12">
    <property type="entry name" value="DIACETYLCHITOBIOSE BINDING PROTEIN DASA"/>
    <property type="match status" value="1"/>
</dbReference>
<dbReference type="EMBL" id="QRHZ01000001">
    <property type="protein sequence ID" value="RHG19742.1"/>
    <property type="molecule type" value="Genomic_DNA"/>
</dbReference>
<reference evidence="15 26" key="3">
    <citation type="journal article" date="2019" name="Science, e1252229">
        <title>Invertible promoters mediate bacterial phase variation, antibiotic resistance, and host adaptation in the gut.</title>
        <authorList>
            <person name="Jiang X."/>
            <person name="Hall A.B."/>
            <person name="Arthur T.D."/>
            <person name="Plichta D.R."/>
            <person name="Covington C.T."/>
            <person name="Poyet M."/>
            <person name="Crothers J."/>
            <person name="Moses P.L."/>
            <person name="Tolonen A.C."/>
            <person name="Vlamakis H."/>
            <person name="Alm E.J."/>
            <person name="Xavier R.J."/>
        </authorList>
    </citation>
    <scope>NUCLEOTIDE SEQUENCE [LARGE SCALE GENOMIC DNA]</scope>
    <source>
        <strain evidence="15">Af_0058</strain>
        <strain evidence="26">af_0058</strain>
    </source>
</reference>
<dbReference type="Proteomes" id="UP000265808">
    <property type="component" value="Unassembled WGS sequence"/>
</dbReference>
<name>A0A173X0B4_9FIRM</name>
<dbReference type="Proteomes" id="UP000261105">
    <property type="component" value="Unassembled WGS sequence"/>
</dbReference>
<dbReference type="Pfam" id="PF13416">
    <property type="entry name" value="SBP_bac_8"/>
    <property type="match status" value="1"/>
</dbReference>
<organism evidence="5 16">
    <name type="scientific">Blautia obeum</name>
    <dbReference type="NCBI Taxonomy" id="40520"/>
    <lineage>
        <taxon>Bacteria</taxon>
        <taxon>Bacillati</taxon>
        <taxon>Bacillota</taxon>
        <taxon>Clostridia</taxon>
        <taxon>Lachnospirales</taxon>
        <taxon>Lachnospiraceae</taxon>
        <taxon>Blautia</taxon>
    </lineage>
</organism>
<evidence type="ECO:0000313" key="16">
    <source>
        <dbReference type="Proteomes" id="UP000095409"/>
    </source>
</evidence>
<dbReference type="EMBL" id="QSHL01000001">
    <property type="protein sequence ID" value="RHC10027.1"/>
    <property type="molecule type" value="Genomic_DNA"/>
</dbReference>
<reference evidence="5 16" key="1">
    <citation type="submission" date="2015-09" db="EMBL/GenBank/DDBJ databases">
        <authorList>
            <consortium name="Pathogen Informatics"/>
        </authorList>
    </citation>
    <scope>NUCLEOTIDE SEQUENCE [LARGE SCALE GENOMIC DNA]</scope>
    <source>
        <strain evidence="5 16">2789STDY5608837</strain>
    </source>
</reference>
<evidence type="ECO:0000256" key="3">
    <source>
        <dbReference type="ARBA" id="ARBA00022729"/>
    </source>
</evidence>
<dbReference type="EMBL" id="RCXQ01000002">
    <property type="protein sequence ID" value="RYT68136.1"/>
    <property type="molecule type" value="Genomic_DNA"/>
</dbReference>
<dbReference type="NCBIfam" id="TIGR03850">
    <property type="entry name" value="bind_CPR_0540"/>
    <property type="match status" value="1"/>
</dbReference>
<sequence>MKKRFAASTMILAMSAATVLSPITAFADAEEQELNIAIFQGGYGDAYWNQMVELFEESHEGVKVNMTISPTIGDIIRPQIVAGNVPDFICLNDGGEDGVILSLIKEHALLNLNDVFDGENYAGTGTLRDDITDGILASSKCAPYGDGDIYLAPFNSGPQGLIYNKTFFDENNLEVPKTWDEFFALGDTVKDIDGRSLFTYQGIYPGYMEEMLWPAIANECGEEALTKIANYEEGSFNNEGVLKALTHIKEIADKGYLLEGTVGMNHTESQTEMMLGKAAFITNGTWMENEMQDAPREDGFEFAMAPIPTENADDVHYVFDSCEQFSIPAAAKNQELAKEFLRFLYSDESVSAFAEASGALYATKSAREVAKDKLSTAIYNMYGIYDEANASSLIMSFSAVPADCKINPKDEIFNPITSVMNDEMTVEEWAQNVEDAFAQVRADQEAAK</sequence>
<evidence type="ECO:0000313" key="20">
    <source>
        <dbReference type="Proteomes" id="UP000283585"/>
    </source>
</evidence>
<dbReference type="Proteomes" id="UP000293506">
    <property type="component" value="Unassembled WGS sequence"/>
</dbReference>
<keyword evidence="3 4" id="KW-0732">Signal</keyword>
<dbReference type="EMBL" id="QSUZ01000001">
    <property type="protein sequence ID" value="RGN90496.1"/>
    <property type="molecule type" value="Genomic_DNA"/>
</dbReference>
<accession>A0A173X0B4</accession>
<evidence type="ECO:0000313" key="19">
    <source>
        <dbReference type="Proteomes" id="UP000265808"/>
    </source>
</evidence>
<evidence type="ECO:0000313" key="11">
    <source>
        <dbReference type="EMBL" id="RHC10027.1"/>
    </source>
</evidence>
<evidence type="ECO:0000313" key="5">
    <source>
        <dbReference type="EMBL" id="CUN45191.1"/>
    </source>
</evidence>
<evidence type="ECO:0000313" key="17">
    <source>
        <dbReference type="Proteomes" id="UP000261105"/>
    </source>
</evidence>
<dbReference type="Proteomes" id="UP000285839">
    <property type="component" value="Unassembled WGS sequence"/>
</dbReference>
<evidence type="ECO:0000313" key="9">
    <source>
        <dbReference type="EMBL" id="RGR50736.1"/>
    </source>
</evidence>
<proteinExistence type="inferred from homology"/>
<dbReference type="EMBL" id="QRUH01000002">
    <property type="protein sequence ID" value="RGR50736.1"/>
    <property type="molecule type" value="Genomic_DNA"/>
</dbReference>
<dbReference type="Gene3D" id="3.40.190.10">
    <property type="entry name" value="Periplasmic binding protein-like II"/>
    <property type="match status" value="1"/>
</dbReference>
<dbReference type="PROSITE" id="PS01037">
    <property type="entry name" value="SBP_BACTERIAL_1"/>
    <property type="match status" value="1"/>
</dbReference>
<evidence type="ECO:0000256" key="2">
    <source>
        <dbReference type="ARBA" id="ARBA00022448"/>
    </source>
</evidence>
<evidence type="ECO:0000313" key="13">
    <source>
        <dbReference type="EMBL" id="RHE77971.1"/>
    </source>
</evidence>
<dbReference type="InterPro" id="IPR050490">
    <property type="entry name" value="Bact_solute-bd_prot1"/>
</dbReference>
<dbReference type="Proteomes" id="UP000095409">
    <property type="component" value="Unassembled WGS sequence"/>
</dbReference>
<dbReference type="Proteomes" id="UP000284644">
    <property type="component" value="Unassembled WGS sequence"/>
</dbReference>
<comment type="similarity">
    <text evidence="1">Belongs to the bacterial solute-binding protein 1 family.</text>
</comment>
<evidence type="ECO:0000256" key="4">
    <source>
        <dbReference type="SAM" id="SignalP"/>
    </source>
</evidence>
<dbReference type="Proteomes" id="UP000284242">
    <property type="component" value="Unassembled WGS sequence"/>
</dbReference>
<dbReference type="InterPro" id="IPR006059">
    <property type="entry name" value="SBP"/>
</dbReference>
<evidence type="ECO:0000313" key="24">
    <source>
        <dbReference type="Proteomes" id="UP000284644"/>
    </source>
</evidence>
<evidence type="ECO:0000313" key="8">
    <source>
        <dbReference type="EMBL" id="RGQ04702.1"/>
    </source>
</evidence>
<dbReference type="Proteomes" id="UP000283585">
    <property type="component" value="Unassembled WGS sequence"/>
</dbReference>
<evidence type="ECO:0000313" key="14">
    <source>
        <dbReference type="EMBL" id="RHG19742.1"/>
    </source>
</evidence>
<evidence type="ECO:0000313" key="22">
    <source>
        <dbReference type="Proteomes" id="UP000284220"/>
    </source>
</evidence>
<evidence type="ECO:0000313" key="12">
    <source>
        <dbReference type="EMBL" id="RHE14757.1"/>
    </source>
</evidence>
<protein>
    <submittedName>
        <fullName evidence="6">Carbohydrate ABC transporter substrate-binding protein</fullName>
    </submittedName>
    <submittedName>
        <fullName evidence="5">Maltodextrin-binding protein</fullName>
    </submittedName>
</protein>
<dbReference type="GO" id="GO:0055085">
    <property type="term" value="P:transmembrane transport"/>
    <property type="evidence" value="ECO:0007669"/>
    <property type="project" value="InterPro"/>
</dbReference>
<evidence type="ECO:0000313" key="6">
    <source>
        <dbReference type="EMBL" id="RGN07183.1"/>
    </source>
</evidence>
<dbReference type="EMBL" id="QSJW01000002">
    <property type="protein sequence ID" value="RHE14757.1"/>
    <property type="molecule type" value="Genomic_DNA"/>
</dbReference>
<dbReference type="EMBL" id="QRSS01000009">
    <property type="protein sequence ID" value="RGQ04702.1"/>
    <property type="molecule type" value="Genomic_DNA"/>
</dbReference>
<dbReference type="Proteomes" id="UP000283928">
    <property type="component" value="Unassembled WGS sequence"/>
</dbReference>
<evidence type="ECO:0000256" key="1">
    <source>
        <dbReference type="ARBA" id="ARBA00008520"/>
    </source>
</evidence>
<feature type="signal peptide" evidence="4">
    <location>
        <begin position="1"/>
        <end position="27"/>
    </location>
</feature>
<dbReference type="GeneID" id="79804496"/>
<keyword evidence="2" id="KW-0813">Transport</keyword>